<dbReference type="GO" id="GO:1904680">
    <property type="term" value="F:peptide transmembrane transporter activity"/>
    <property type="evidence" value="ECO:0007669"/>
    <property type="project" value="TreeGrafter"/>
</dbReference>
<dbReference type="Gene3D" id="3.90.76.10">
    <property type="entry name" value="Dipeptide-binding Protein, Domain 1"/>
    <property type="match status" value="1"/>
</dbReference>
<gene>
    <name evidence="9" type="ORF">Hs30E_03870</name>
</gene>
<dbReference type="InterPro" id="IPR039424">
    <property type="entry name" value="SBP_5"/>
</dbReference>
<dbReference type="Gene3D" id="3.40.190.10">
    <property type="entry name" value="Periplasmic binding protein-like II"/>
    <property type="match status" value="1"/>
</dbReference>
<evidence type="ECO:0000259" key="8">
    <source>
        <dbReference type="Pfam" id="PF00496"/>
    </source>
</evidence>
<dbReference type="GO" id="GO:0042597">
    <property type="term" value="C:periplasmic space"/>
    <property type="evidence" value="ECO:0007669"/>
    <property type="project" value="UniProtKB-ARBA"/>
</dbReference>
<feature type="chain" id="PRO_5025407009" evidence="7">
    <location>
        <begin position="22"/>
        <end position="662"/>
    </location>
</feature>
<keyword evidence="10" id="KW-1185">Reference proteome</keyword>
<evidence type="ECO:0000256" key="3">
    <source>
        <dbReference type="ARBA" id="ARBA00022448"/>
    </source>
</evidence>
<dbReference type="AlphaFoldDB" id="A0A6A0BAK8"/>
<dbReference type="Proteomes" id="UP000480303">
    <property type="component" value="Unassembled WGS sequence"/>
</dbReference>
<evidence type="ECO:0000256" key="6">
    <source>
        <dbReference type="ARBA" id="ARBA00022927"/>
    </source>
</evidence>
<evidence type="ECO:0000256" key="7">
    <source>
        <dbReference type="SAM" id="SignalP"/>
    </source>
</evidence>
<sequence length="662" mass="73567">MKKSKIIGLSLLSVAALGAFAACGNDKKSDTSSNTSSDTSKAYAYIYEADPETLDYTFSGQRYTTENTANFVEGLVSYDQYRQIIPALAESWEVSEDGLTYTYQIREGVSWVDADGNEYDDVKPSDWVTGLKHAADSNSETLYLVADSIVGLADYASGKETDFKKVGIKADDKKGTLTYTLNMPESFWNSKATYGILQPINAEFLKEKGADFGKVAVDSILYNGPYIATKFDNKSAIEYKANESYWDKKNVHIDSIKLSYFDGSKLEELYKGFEDGKYTRAVLYPSMPYYKEVDSSEIIWTPQDAYTYFGYFNLNRQTYANTAHTDDAAKDRTKKALLNKEFRQAFSYAIDKEKFIAQRTGEEGGIKGLRNTILPYDFVTIAGKDYGNTVQTELEDLNPVWKTLSVKQAERGTYNVDLAKATFAKAKEALKAEGVTVSKEAPIVLDVPVRETATTTIASWASLSNTLNTVFDGEVKINSIKLAEDPYLQAAFSFKTAAEADFDFAISGWGPDYADPSTYLNIFGPKSGDIFIKLGLEPEVSLEGEDAGKAVKEAININEYQKLLDKASAIFDDNDKRYEAYAKAEAWLLDNGIVTPIYSGGAQPMMQKDIPFTKIDSNNVGGTTYSFKFREVGDQPLTAADYEKALKEWKAKVEEKAKEADK</sequence>
<accession>A0A6A0BAK8</accession>
<keyword evidence="5" id="KW-0571">Peptide transport</keyword>
<dbReference type="PROSITE" id="PS51257">
    <property type="entry name" value="PROKAR_LIPOPROTEIN"/>
    <property type="match status" value="1"/>
</dbReference>
<reference evidence="9 10" key="1">
    <citation type="submission" date="2020-02" db="EMBL/GenBank/DDBJ databases">
        <title>Draft genome sequence of Lactococcus sp. Hs30E4-3.</title>
        <authorList>
            <person name="Noda S."/>
            <person name="Yuki M."/>
            <person name="Ohkuma M."/>
        </authorList>
    </citation>
    <scope>NUCLEOTIDE SEQUENCE [LARGE SCALE GENOMIC DNA]</scope>
    <source>
        <strain evidence="9 10">Hs30E4-3</strain>
    </source>
</reference>
<dbReference type="EMBL" id="BLLI01000006">
    <property type="protein sequence ID" value="GFH41836.1"/>
    <property type="molecule type" value="Genomic_DNA"/>
</dbReference>
<proteinExistence type="inferred from homology"/>
<evidence type="ECO:0000256" key="2">
    <source>
        <dbReference type="ARBA" id="ARBA00005695"/>
    </source>
</evidence>
<dbReference type="Pfam" id="PF00496">
    <property type="entry name" value="SBP_bac_5"/>
    <property type="match status" value="1"/>
</dbReference>
<dbReference type="RefSeq" id="WP_172207568.1">
    <property type="nucleotide sequence ID" value="NZ_BLLI01000006.1"/>
</dbReference>
<comment type="caution">
    <text evidence="9">The sequence shown here is derived from an EMBL/GenBank/DDBJ whole genome shotgun (WGS) entry which is preliminary data.</text>
</comment>
<dbReference type="GO" id="GO:0015833">
    <property type="term" value="P:peptide transport"/>
    <property type="evidence" value="ECO:0007669"/>
    <property type="project" value="UniProtKB-KW"/>
</dbReference>
<dbReference type="CDD" id="cd08504">
    <property type="entry name" value="PBP2_OppA"/>
    <property type="match status" value="1"/>
</dbReference>
<dbReference type="InterPro" id="IPR000914">
    <property type="entry name" value="SBP_5_dom"/>
</dbReference>
<dbReference type="InterPro" id="IPR030678">
    <property type="entry name" value="Peptide/Ni-bd"/>
</dbReference>
<organism evidence="9 10">
    <name type="scientific">Pseudolactococcus hodotermopsidis</name>
    <dbReference type="NCBI Taxonomy" id="2709157"/>
    <lineage>
        <taxon>Bacteria</taxon>
        <taxon>Bacillati</taxon>
        <taxon>Bacillota</taxon>
        <taxon>Bacilli</taxon>
        <taxon>Lactobacillales</taxon>
        <taxon>Streptococcaceae</taxon>
        <taxon>Pseudolactococcus</taxon>
    </lineage>
</organism>
<keyword evidence="4 7" id="KW-0732">Signal</keyword>
<feature type="domain" description="Solute-binding protein family 5" evidence="8">
    <location>
        <begin position="83"/>
        <end position="527"/>
    </location>
</feature>
<evidence type="ECO:0000256" key="1">
    <source>
        <dbReference type="ARBA" id="ARBA00004193"/>
    </source>
</evidence>
<keyword evidence="3" id="KW-0813">Transport</keyword>
<dbReference type="GO" id="GO:0015031">
    <property type="term" value="P:protein transport"/>
    <property type="evidence" value="ECO:0007669"/>
    <property type="project" value="UniProtKB-KW"/>
</dbReference>
<dbReference type="PIRSF" id="PIRSF002741">
    <property type="entry name" value="MppA"/>
    <property type="match status" value="1"/>
</dbReference>
<evidence type="ECO:0000256" key="5">
    <source>
        <dbReference type="ARBA" id="ARBA00022856"/>
    </source>
</evidence>
<dbReference type="GO" id="GO:0043190">
    <property type="term" value="C:ATP-binding cassette (ABC) transporter complex"/>
    <property type="evidence" value="ECO:0007669"/>
    <property type="project" value="InterPro"/>
</dbReference>
<evidence type="ECO:0000256" key="4">
    <source>
        <dbReference type="ARBA" id="ARBA00022729"/>
    </source>
</evidence>
<keyword evidence="6" id="KW-0653">Protein transport</keyword>
<protein>
    <submittedName>
        <fullName evidence="9">Peptide-binding protein</fullName>
    </submittedName>
</protein>
<dbReference type="PROSITE" id="PS01040">
    <property type="entry name" value="SBP_BACTERIAL_5"/>
    <property type="match status" value="1"/>
</dbReference>
<feature type="signal peptide" evidence="7">
    <location>
        <begin position="1"/>
        <end position="21"/>
    </location>
</feature>
<dbReference type="SUPFAM" id="SSF53850">
    <property type="entry name" value="Periplasmic binding protein-like II"/>
    <property type="match status" value="1"/>
</dbReference>
<dbReference type="PANTHER" id="PTHR30290">
    <property type="entry name" value="PERIPLASMIC BINDING COMPONENT OF ABC TRANSPORTER"/>
    <property type="match status" value="1"/>
</dbReference>
<dbReference type="Gene3D" id="3.10.105.10">
    <property type="entry name" value="Dipeptide-binding Protein, Domain 3"/>
    <property type="match status" value="1"/>
</dbReference>
<dbReference type="InterPro" id="IPR023765">
    <property type="entry name" value="SBP_5_CS"/>
</dbReference>
<comment type="similarity">
    <text evidence="2">Belongs to the bacterial solute-binding protein 5 family.</text>
</comment>
<dbReference type="PANTHER" id="PTHR30290:SF10">
    <property type="entry name" value="PERIPLASMIC OLIGOPEPTIDE-BINDING PROTEIN-RELATED"/>
    <property type="match status" value="1"/>
</dbReference>
<evidence type="ECO:0000313" key="9">
    <source>
        <dbReference type="EMBL" id="GFH41836.1"/>
    </source>
</evidence>
<name>A0A6A0BAK8_9LACT</name>
<comment type="subcellular location">
    <subcellularLocation>
        <location evidence="1">Cell membrane</location>
        <topology evidence="1">Lipid-anchor</topology>
    </subcellularLocation>
</comment>
<evidence type="ECO:0000313" key="10">
    <source>
        <dbReference type="Proteomes" id="UP000480303"/>
    </source>
</evidence>